<evidence type="ECO:0000313" key="1">
    <source>
        <dbReference type="EMBL" id="EDT41563.1"/>
    </source>
</evidence>
<dbReference type="EMBL" id="ABLK01000071">
    <property type="protein sequence ID" value="EDT41563.1"/>
    <property type="molecule type" value="Genomic_DNA"/>
</dbReference>
<organism evidence="1 2">
    <name type="scientific">Burkholderia ambifaria MEX-5</name>
    <dbReference type="NCBI Taxonomy" id="396597"/>
    <lineage>
        <taxon>Bacteria</taxon>
        <taxon>Pseudomonadati</taxon>
        <taxon>Pseudomonadota</taxon>
        <taxon>Betaproteobacteria</taxon>
        <taxon>Burkholderiales</taxon>
        <taxon>Burkholderiaceae</taxon>
        <taxon>Burkholderia</taxon>
        <taxon>Burkholderia cepacia complex</taxon>
    </lineage>
</organism>
<evidence type="ECO:0000313" key="2">
    <source>
        <dbReference type="Proteomes" id="UP000004814"/>
    </source>
</evidence>
<dbReference type="AlphaFoldDB" id="B1T4G5"/>
<sequence>MYLPKVFEVKKYPPDYSPDNFAFDSVSIRGDYPTNIRCAFYTVDATGSPVSIKIGEDCDKKIFRSPSKEVTVLTFGELFEFQSGWINTGVIAFTLDREQGGIGPQKVYVVLNNNRGAKSVRGALYRHVSPSLLENKTDAANFELVNHEDVFHDREHFYSVAFTGGDSSHGSGSSSGANPLNIFLSAHQWTKHLAFPEAMFNAGSGYPVEVGGNGSIKVAILDATGALVPNVMSLTMRVSTADKGIDSQSGLLWEHEQEFSGKGAAAEFPGIFTATNLEYYVRAKLDPDTESEETFTSKFVPY</sequence>
<comment type="caution">
    <text evidence="1">The sequence shown here is derived from an EMBL/GenBank/DDBJ whole genome shotgun (WGS) entry which is preliminary data.</text>
</comment>
<dbReference type="PATRIC" id="fig|396597.7.peg.5427"/>
<dbReference type="RefSeq" id="WP_006758616.1">
    <property type="nucleotide sequence ID" value="NZ_ABLK01000071.1"/>
</dbReference>
<dbReference type="Proteomes" id="UP000004814">
    <property type="component" value="Unassembled WGS sequence"/>
</dbReference>
<name>B1T4G5_9BURK</name>
<accession>B1T4G5</accession>
<proteinExistence type="predicted"/>
<reference evidence="1 2" key="1">
    <citation type="submission" date="2008-03" db="EMBL/GenBank/DDBJ databases">
        <title>Sequencing of the draft genome and assembly of Burkholderia ambifaria MEX-5.</title>
        <authorList>
            <consortium name="US DOE Joint Genome Institute (JGI-PGF)"/>
            <person name="Copeland A."/>
            <person name="Lucas S."/>
            <person name="Lapidus A."/>
            <person name="Glavina del Rio T."/>
            <person name="Dalin E."/>
            <person name="Tice H."/>
            <person name="Bruce D."/>
            <person name="Goodwin L."/>
            <person name="Pitluck S."/>
            <person name="Larimer F."/>
            <person name="Land M.L."/>
            <person name="Hauser L."/>
            <person name="Tiedje J."/>
            <person name="Richardson P."/>
        </authorList>
    </citation>
    <scope>NUCLEOTIDE SEQUENCE [LARGE SCALE GENOMIC DNA]</scope>
    <source>
        <strain evidence="1 2">MEX-5</strain>
    </source>
</reference>
<gene>
    <name evidence="1" type="ORF">BamMEX5DRAFT_2681</name>
</gene>
<protein>
    <submittedName>
        <fullName evidence="1">Uncharacterized protein</fullName>
    </submittedName>
</protein>